<evidence type="ECO:0000256" key="1">
    <source>
        <dbReference type="ARBA" id="ARBA00022679"/>
    </source>
</evidence>
<dbReference type="GO" id="GO:0019379">
    <property type="term" value="P:sulfate assimilation, phosphoadenylyl sulfate reduction by phosphoadenylyl-sulfate reductase (thioredoxin)"/>
    <property type="evidence" value="ECO:0007669"/>
    <property type="project" value="TreeGrafter"/>
</dbReference>
<feature type="non-terminal residue" evidence="3">
    <location>
        <position position="1"/>
    </location>
</feature>
<dbReference type="InterPro" id="IPR027417">
    <property type="entry name" value="P-loop_NTPase"/>
</dbReference>
<dbReference type="SUPFAM" id="SSF52540">
    <property type="entry name" value="P-loop containing nucleoside triphosphate hydrolases"/>
    <property type="match status" value="1"/>
</dbReference>
<dbReference type="PANTHER" id="PTHR42700:SF1">
    <property type="entry name" value="SULFATE ADENYLYLTRANSFERASE"/>
    <property type="match status" value="1"/>
</dbReference>
<dbReference type="GO" id="GO:0010134">
    <property type="term" value="P:sulfate assimilation via adenylyl sulfate reduction"/>
    <property type="evidence" value="ECO:0007669"/>
    <property type="project" value="TreeGrafter"/>
</dbReference>
<protein>
    <recommendedName>
        <fullName evidence="2">APS kinase domain-containing protein</fullName>
    </recommendedName>
</protein>
<gene>
    <name evidence="3" type="ORF">METZ01_LOCUS460950</name>
</gene>
<reference evidence="3" key="1">
    <citation type="submission" date="2018-05" db="EMBL/GenBank/DDBJ databases">
        <authorList>
            <person name="Lanie J.A."/>
            <person name="Ng W.-L."/>
            <person name="Kazmierczak K.M."/>
            <person name="Andrzejewski T.M."/>
            <person name="Davidsen T.M."/>
            <person name="Wayne K.J."/>
            <person name="Tettelin H."/>
            <person name="Glass J.I."/>
            <person name="Rusch D."/>
            <person name="Podicherti R."/>
            <person name="Tsui H.-C.T."/>
            <person name="Winkler M.E."/>
        </authorList>
    </citation>
    <scope>NUCLEOTIDE SEQUENCE</scope>
</reference>
<dbReference type="Gene3D" id="3.40.50.300">
    <property type="entry name" value="P-loop containing nucleotide triphosphate hydrolases"/>
    <property type="match status" value="1"/>
</dbReference>
<accession>A0A383AJK2</accession>
<sequence length="72" mass="8533">QTTLENVIKRDVKGLYKKALKHEIKNMIGVDPNIPYEIPKNPDIIIDTENFTLEESFSFLKKELKRIKIYNR</sequence>
<evidence type="ECO:0000313" key="3">
    <source>
        <dbReference type="EMBL" id="SVE08096.1"/>
    </source>
</evidence>
<dbReference type="EMBL" id="UINC01192785">
    <property type="protein sequence ID" value="SVE08096.1"/>
    <property type="molecule type" value="Genomic_DNA"/>
</dbReference>
<dbReference type="GO" id="GO:0005737">
    <property type="term" value="C:cytoplasm"/>
    <property type="evidence" value="ECO:0007669"/>
    <property type="project" value="TreeGrafter"/>
</dbReference>
<keyword evidence="1" id="KW-0808">Transferase</keyword>
<dbReference type="InterPro" id="IPR050512">
    <property type="entry name" value="Sulf_AdTrans/APS_kinase"/>
</dbReference>
<evidence type="ECO:0000259" key="2">
    <source>
        <dbReference type="Pfam" id="PF01583"/>
    </source>
</evidence>
<dbReference type="GO" id="GO:0004781">
    <property type="term" value="F:sulfate adenylyltransferase (ATP) activity"/>
    <property type="evidence" value="ECO:0007669"/>
    <property type="project" value="TreeGrafter"/>
</dbReference>
<dbReference type="AlphaFoldDB" id="A0A383AJK2"/>
<dbReference type="InterPro" id="IPR059117">
    <property type="entry name" value="APS_kinase_dom"/>
</dbReference>
<dbReference type="Pfam" id="PF01583">
    <property type="entry name" value="APS_kinase"/>
    <property type="match status" value="1"/>
</dbReference>
<dbReference type="PANTHER" id="PTHR42700">
    <property type="entry name" value="SULFATE ADENYLYLTRANSFERASE"/>
    <property type="match status" value="1"/>
</dbReference>
<organism evidence="3">
    <name type="scientific">marine metagenome</name>
    <dbReference type="NCBI Taxonomy" id="408172"/>
    <lineage>
        <taxon>unclassified sequences</taxon>
        <taxon>metagenomes</taxon>
        <taxon>ecological metagenomes</taxon>
    </lineage>
</organism>
<name>A0A383AJK2_9ZZZZ</name>
<proteinExistence type="predicted"/>
<feature type="domain" description="APS kinase" evidence="2">
    <location>
        <begin position="1"/>
        <end position="47"/>
    </location>
</feature>